<keyword evidence="3" id="KW-1185">Reference proteome</keyword>
<evidence type="ECO:0000313" key="3">
    <source>
        <dbReference type="Proteomes" id="UP000623107"/>
    </source>
</evidence>
<reference evidence="3" key="1">
    <citation type="submission" date="2020-04" db="EMBL/GenBank/DDBJ databases">
        <title>Description of novel Gluconacetobacter.</title>
        <authorList>
            <person name="Sombolestani A."/>
        </authorList>
    </citation>
    <scope>NUCLEOTIDE SEQUENCE [LARGE SCALE GENOMIC DNA]</scope>
    <source>
        <strain evidence="3">LMG 31484</strain>
    </source>
</reference>
<proteinExistence type="predicted"/>
<reference evidence="2 3" key="2">
    <citation type="submission" date="2020-11" db="EMBL/GenBank/DDBJ databases">
        <title>Description of novel Gluconobacter species.</title>
        <authorList>
            <person name="Cleenwerck I."/>
            <person name="Cnockaert M."/>
            <person name="Borremans W."/>
            <person name="Wieme A.D."/>
            <person name="De Vuyst L."/>
            <person name="Vandamme P."/>
        </authorList>
    </citation>
    <scope>NUCLEOTIDE SEQUENCE [LARGE SCALE GENOMIC DNA]</scope>
    <source>
        <strain evidence="2 3">LMG 31484</strain>
    </source>
</reference>
<gene>
    <name evidence="2" type="ORF">HKD24_11275</name>
</gene>
<evidence type="ECO:0000256" key="1">
    <source>
        <dbReference type="SAM" id="Phobius"/>
    </source>
</evidence>
<feature type="transmembrane region" description="Helical" evidence="1">
    <location>
        <begin position="76"/>
        <end position="102"/>
    </location>
</feature>
<dbReference type="EMBL" id="JABCQG010000015">
    <property type="protein sequence ID" value="MBF0859794.1"/>
    <property type="molecule type" value="Genomic_DNA"/>
</dbReference>
<protein>
    <submittedName>
        <fullName evidence="2">Uncharacterized protein</fullName>
    </submittedName>
</protein>
<dbReference type="RefSeq" id="WP_194260366.1">
    <property type="nucleotide sequence ID" value="NZ_JABCQG010000015.1"/>
</dbReference>
<comment type="caution">
    <text evidence="2">The sequence shown here is derived from an EMBL/GenBank/DDBJ whole genome shotgun (WGS) entry which is preliminary data.</text>
</comment>
<accession>A0ABR9Y783</accession>
<keyword evidence="1" id="KW-1133">Transmembrane helix</keyword>
<organism evidence="2 3">
    <name type="scientific">Gluconobacter vitians</name>
    <dbReference type="NCBI Taxonomy" id="2728102"/>
    <lineage>
        <taxon>Bacteria</taxon>
        <taxon>Pseudomonadati</taxon>
        <taxon>Pseudomonadota</taxon>
        <taxon>Alphaproteobacteria</taxon>
        <taxon>Acetobacterales</taxon>
        <taxon>Acetobacteraceae</taxon>
        <taxon>Gluconobacter</taxon>
    </lineage>
</organism>
<sequence length="107" mass="12129">MPEEGALVDECVRRPEFERHLDEFRAVEKQVTRHEVLLSQQAAIAQEQNRKLETIQVTLDRQAENRNQRDQAIKNAIWAANTIGPKALGIVTLALAAIYAWMKGHLG</sequence>
<dbReference type="Proteomes" id="UP000623107">
    <property type="component" value="Unassembled WGS sequence"/>
</dbReference>
<evidence type="ECO:0000313" key="2">
    <source>
        <dbReference type="EMBL" id="MBF0859794.1"/>
    </source>
</evidence>
<keyword evidence="1" id="KW-0472">Membrane</keyword>
<keyword evidence="1" id="KW-0812">Transmembrane</keyword>
<name>A0ABR9Y783_9PROT</name>